<feature type="compositionally biased region" description="Pro residues" evidence="2">
    <location>
        <begin position="184"/>
        <end position="203"/>
    </location>
</feature>
<evidence type="ECO:0000256" key="2">
    <source>
        <dbReference type="SAM" id="MobiDB-lite"/>
    </source>
</evidence>
<dbReference type="AlphaFoldDB" id="A0A2M8PGK5"/>
<reference evidence="4 5" key="1">
    <citation type="submission" date="2017-11" db="EMBL/GenBank/DDBJ databases">
        <title>Evolution of Phototrophy in the Chloroflexi Phylum Driven by Horizontal Gene Transfer.</title>
        <authorList>
            <person name="Ward L.M."/>
            <person name="Hemp J."/>
            <person name="Shih P.M."/>
            <person name="Mcglynn S.E."/>
            <person name="Fischer W."/>
        </authorList>
    </citation>
    <scope>NUCLEOTIDE SEQUENCE [LARGE SCALE GENOMIC DNA]</scope>
    <source>
        <strain evidence="4">JP3_13</strain>
    </source>
</reference>
<proteinExistence type="inferred from homology"/>
<dbReference type="InterPro" id="IPR011659">
    <property type="entry name" value="WD40"/>
</dbReference>
<comment type="caution">
    <text evidence="4">The sequence shown here is derived from an EMBL/GenBank/DDBJ whole genome shotgun (WGS) entry which is preliminary data.</text>
</comment>
<dbReference type="Proteomes" id="UP000229681">
    <property type="component" value="Unassembled WGS sequence"/>
</dbReference>
<sequence>MTTPSGGTTDPRVEQLLREGIAAARAGDKETARAKLREVVALDQYNEKGWFWLASVAETAEERRVCLGNVVVINPNNEKAKQMLDQLSFSISSPFKEDDQARNQQAFIRTIAIVGGVIAILLLLVIVLFSNREEPPIPTVAALPTSTPTPDESLQTATANAALALITQTANAESTRLARQLPPTWTPSPPPTPRGGPSPTPLPSLPFTLEGRLIVQYGTPLTRDGYLPLFLYNLATGQQTPLTGRERGDYGRFVPDGRRFVYARLVTGARQQLLFRIANLNGSQPQELSAFWRNQPPLADQAMLSIARDGEGLVFVARNVTVENDPTSDVYYLPVRFVAQPVPTETPTPAEGEATAEPTAEPTAEASLQVQRVTARDSGINTWAALSPDGKQIAFVSDRRDIGGNGHDIYVVPVNEGFAPERALTDDGDALVESGLEWSPDGKQLLFAAGAPDSRRSDLFIMDADGSNRRAIVENFGECVRPLWSPNGQYVVFSSKRSGKWELYVVEIATGQIYQLTQTEEDVIIATDWSN</sequence>
<evidence type="ECO:0008006" key="6">
    <source>
        <dbReference type="Google" id="ProtNLM"/>
    </source>
</evidence>
<keyword evidence="3" id="KW-1133">Transmembrane helix</keyword>
<feature type="region of interest" description="Disordered" evidence="2">
    <location>
        <begin position="176"/>
        <end position="203"/>
    </location>
</feature>
<gene>
    <name evidence="4" type="ORF">CUN49_04210</name>
</gene>
<dbReference type="InterPro" id="IPR011042">
    <property type="entry name" value="6-blade_b-propeller_TolB-like"/>
</dbReference>
<feature type="transmembrane region" description="Helical" evidence="3">
    <location>
        <begin position="106"/>
        <end position="129"/>
    </location>
</feature>
<organism evidence="4 5">
    <name type="scientific">Candidatus Thermofonsia Clade 1 bacterium</name>
    <dbReference type="NCBI Taxonomy" id="2364210"/>
    <lineage>
        <taxon>Bacteria</taxon>
        <taxon>Bacillati</taxon>
        <taxon>Chloroflexota</taxon>
        <taxon>Candidatus Thermofontia</taxon>
        <taxon>Candidatus Thermofonsia Clade 1</taxon>
    </lineage>
</organism>
<dbReference type="EMBL" id="PGTM01000038">
    <property type="protein sequence ID" value="PJF36670.1"/>
    <property type="molecule type" value="Genomic_DNA"/>
</dbReference>
<evidence type="ECO:0000313" key="4">
    <source>
        <dbReference type="EMBL" id="PJF36670.1"/>
    </source>
</evidence>
<protein>
    <recommendedName>
        <fullName evidence="6">Dipeptidylpeptidase IV N-terminal domain-containing protein</fullName>
    </recommendedName>
</protein>
<name>A0A2M8PGK5_9CHLR</name>
<dbReference type="PANTHER" id="PTHR36842">
    <property type="entry name" value="PROTEIN TOLB HOMOLOG"/>
    <property type="match status" value="1"/>
</dbReference>
<accession>A0A2M8PGK5</accession>
<evidence type="ECO:0000313" key="5">
    <source>
        <dbReference type="Proteomes" id="UP000229681"/>
    </source>
</evidence>
<evidence type="ECO:0000256" key="3">
    <source>
        <dbReference type="SAM" id="Phobius"/>
    </source>
</evidence>
<feature type="region of interest" description="Disordered" evidence="2">
    <location>
        <begin position="342"/>
        <end position="366"/>
    </location>
</feature>
<dbReference type="PANTHER" id="PTHR36842:SF1">
    <property type="entry name" value="PROTEIN TOLB"/>
    <property type="match status" value="1"/>
</dbReference>
<comment type="similarity">
    <text evidence="1">Belongs to the TolB family.</text>
</comment>
<dbReference type="SUPFAM" id="SSF82171">
    <property type="entry name" value="DPP6 N-terminal domain-like"/>
    <property type="match status" value="1"/>
</dbReference>
<evidence type="ECO:0000256" key="1">
    <source>
        <dbReference type="ARBA" id="ARBA00009820"/>
    </source>
</evidence>
<keyword evidence="3" id="KW-0472">Membrane</keyword>
<dbReference type="Gene3D" id="2.120.10.30">
    <property type="entry name" value="TolB, C-terminal domain"/>
    <property type="match status" value="2"/>
</dbReference>
<dbReference type="Pfam" id="PF07676">
    <property type="entry name" value="PD40"/>
    <property type="match status" value="3"/>
</dbReference>
<keyword evidence="3" id="KW-0812">Transmembrane</keyword>